<evidence type="ECO:0000256" key="4">
    <source>
        <dbReference type="ARBA" id="ARBA00022917"/>
    </source>
</evidence>
<dbReference type="InterPro" id="IPR003789">
    <property type="entry name" value="Asn/Gln_tRNA_amidoTrase-B-like"/>
</dbReference>
<dbReference type="InterPro" id="IPR014746">
    <property type="entry name" value="Gln_synth/guanido_kin_cat_dom"/>
</dbReference>
<dbReference type="InterPro" id="IPR023168">
    <property type="entry name" value="GatB_Yqey_C_2"/>
</dbReference>
<dbReference type="InterPro" id="IPR017958">
    <property type="entry name" value="Gln-tRNA_amidoTrfase_suB_CS"/>
</dbReference>
<dbReference type="Gene3D" id="1.10.10.410">
    <property type="match status" value="1"/>
</dbReference>
<organism evidence="9 10">
    <name type="scientific">Halorubrum sodomense</name>
    <dbReference type="NCBI Taxonomy" id="35743"/>
    <lineage>
        <taxon>Archaea</taxon>
        <taxon>Methanobacteriati</taxon>
        <taxon>Methanobacteriota</taxon>
        <taxon>Stenosarchaea group</taxon>
        <taxon>Halobacteria</taxon>
        <taxon>Halobacteriales</taxon>
        <taxon>Haloferacaceae</taxon>
        <taxon>Halorubrum</taxon>
    </lineage>
</organism>
<dbReference type="NCBIfam" id="TIGR00134">
    <property type="entry name" value="gatE_arch"/>
    <property type="match status" value="1"/>
</dbReference>
<name>A0A1I6HBS9_HALSD</name>
<comment type="function">
    <text evidence="6">Allows the formation of correctly charged Gln-tRNA(Gln) through the transamidation of misacylated Glu-tRNA(Gln) in organisms which lack glutaminyl-tRNA synthetase. The reaction takes place in the presence of glutamine and ATP through an activated gamma-phospho-Glu-tRNA(Gln). The GatDE system is specific for glutamate and does not act on aspartate.</text>
</comment>
<dbReference type="FunFam" id="3.30.1360.30:FF:000003">
    <property type="entry name" value="Glutamyl-tRNA(Gln) amidotransferase subunit E"/>
    <property type="match status" value="1"/>
</dbReference>
<dbReference type="PANTHER" id="PTHR11659">
    <property type="entry name" value="GLUTAMYL-TRNA GLN AMIDOTRANSFERASE SUBUNIT B MITOCHONDRIAL AND PROKARYOTIC PET112-RELATED"/>
    <property type="match status" value="1"/>
</dbReference>
<keyword evidence="4 6" id="KW-0648">Protein biosynthesis</keyword>
<dbReference type="GO" id="GO:0016740">
    <property type="term" value="F:transferase activity"/>
    <property type="evidence" value="ECO:0007669"/>
    <property type="project" value="UniProtKB-KW"/>
</dbReference>
<dbReference type="HAMAP" id="MF_00588">
    <property type="entry name" value="GatE"/>
    <property type="match status" value="1"/>
</dbReference>
<dbReference type="InterPro" id="IPR042114">
    <property type="entry name" value="GatB_C_1"/>
</dbReference>
<dbReference type="GO" id="GO:0050567">
    <property type="term" value="F:glutaminyl-tRNA synthase (glutamine-hydrolyzing) activity"/>
    <property type="evidence" value="ECO:0007669"/>
    <property type="project" value="UniProtKB-UniRule"/>
</dbReference>
<evidence type="ECO:0000313" key="9">
    <source>
        <dbReference type="EMBL" id="SFR51965.1"/>
    </source>
</evidence>
<dbReference type="EMBL" id="FOYN01000003">
    <property type="protein sequence ID" value="SFR51965.1"/>
    <property type="molecule type" value="Genomic_DNA"/>
</dbReference>
<feature type="domain" description="Asn/Gln amidotransferase" evidence="8">
    <location>
        <begin position="482"/>
        <end position="623"/>
    </location>
</feature>
<dbReference type="Gene3D" id="3.30.1360.30">
    <property type="entry name" value="GAD-like domain"/>
    <property type="match status" value="1"/>
</dbReference>
<dbReference type="InterPro" id="IPR006075">
    <property type="entry name" value="Asn/Gln-tRNA_Trfase_suB/E_cat"/>
</dbReference>
<evidence type="ECO:0000256" key="1">
    <source>
        <dbReference type="ARBA" id="ARBA00022598"/>
    </source>
</evidence>
<dbReference type="AlphaFoldDB" id="A0A1I6HBS9"/>
<keyword evidence="2 6" id="KW-0547">Nucleotide-binding</keyword>
<dbReference type="InterPro" id="IPR004414">
    <property type="entry name" value="GatE"/>
</dbReference>
<dbReference type="SUPFAM" id="SSF55261">
    <property type="entry name" value="GAD domain-like"/>
    <property type="match status" value="1"/>
</dbReference>
<dbReference type="InterPro" id="IPR017959">
    <property type="entry name" value="Asn/Gln-tRNA_amidoTrfase_suB/E"/>
</dbReference>
<dbReference type="RefSeq" id="WP_092923062.1">
    <property type="nucleotide sequence ID" value="NZ_FOYN01000003.1"/>
</dbReference>
<evidence type="ECO:0000256" key="7">
    <source>
        <dbReference type="SAM" id="MobiDB-lite"/>
    </source>
</evidence>
<dbReference type="GO" id="GO:0005524">
    <property type="term" value="F:ATP binding"/>
    <property type="evidence" value="ECO:0007669"/>
    <property type="project" value="UniProtKB-KW"/>
</dbReference>
<dbReference type="Pfam" id="PF02934">
    <property type="entry name" value="GatB_N"/>
    <property type="match status" value="1"/>
</dbReference>
<dbReference type="GO" id="GO:0070681">
    <property type="term" value="P:glutaminyl-tRNAGln biosynthesis via transamidation"/>
    <property type="evidence" value="ECO:0007669"/>
    <property type="project" value="TreeGrafter"/>
</dbReference>
<comment type="catalytic activity">
    <reaction evidence="5 6">
        <text>L-glutamyl-tRNA(Gln) + L-glutamine + ATP + H2O = L-glutaminyl-tRNA(Gln) + L-glutamate + ADP + phosphate + H(+)</text>
        <dbReference type="Rhea" id="RHEA:17521"/>
        <dbReference type="Rhea" id="RHEA-COMP:9681"/>
        <dbReference type="Rhea" id="RHEA-COMP:9684"/>
        <dbReference type="ChEBI" id="CHEBI:15377"/>
        <dbReference type="ChEBI" id="CHEBI:15378"/>
        <dbReference type="ChEBI" id="CHEBI:29985"/>
        <dbReference type="ChEBI" id="CHEBI:30616"/>
        <dbReference type="ChEBI" id="CHEBI:43474"/>
        <dbReference type="ChEBI" id="CHEBI:58359"/>
        <dbReference type="ChEBI" id="CHEBI:78520"/>
        <dbReference type="ChEBI" id="CHEBI:78521"/>
        <dbReference type="ChEBI" id="CHEBI:456216"/>
    </reaction>
</comment>
<dbReference type="EC" id="6.3.5.-" evidence="6"/>
<dbReference type="SUPFAM" id="SSF55931">
    <property type="entry name" value="Glutamine synthetase/guanido kinase"/>
    <property type="match status" value="1"/>
</dbReference>
<dbReference type="SUPFAM" id="SSF89095">
    <property type="entry name" value="GatB/YqeY motif"/>
    <property type="match status" value="1"/>
</dbReference>
<keyword evidence="1 6" id="KW-0436">Ligase</keyword>
<dbReference type="Proteomes" id="UP000198932">
    <property type="component" value="Unassembled WGS sequence"/>
</dbReference>
<evidence type="ECO:0000313" key="10">
    <source>
        <dbReference type="Proteomes" id="UP000198932"/>
    </source>
</evidence>
<sequence length="627" mass="66985">MSTDATPEYDYEELGLVAGLEIHQQLDTETKLFCDSPTVERDPEESDRSITRKLHPTKSELGELDDAAMEESRVDREFTYLAYDTTCLVEEDDEPPRRVDGEALSVALQIADLLDLSVVDQAHVMRKLVIDGSNTSGFQRSILLGQDGEIETESGSVSVVDLMLEEESAKRVEETDDGVVYSLDRLGVPLVEIGTGPDIRSPEGARQAAERIGMLLRSTGAVKRGLGTIRQDVNVSIEEGARVEVKGVQDLQGIEDIVRGEVGRQAELLGIRDELRERDASVGDVADVTDVFADTESGVIRGALDAGGKVTAAPLFGFDGLVGREIQPDRRLGTELSDHAKRHGAGGIFHTDELPAYGVTEAEVDALRDAVGAGEGDAVAIVAADPETADLAIEAAAERAETAIEGVPEETRGANDDGTTRYLRPLPGAARMYPETDVPPVEPDPSDVETPELLDEKAARYADEFGLDAGLAEQVAFGQRFPLFEAAVERGVDPTFAASTLASTTTEIRRDGAPVEALSDDHFLALFDLVEDGDLAKEGVPEVLTTLAEDPELSAAEAVEEAGLSGVSEDEVREAVAEVVERNADQIEAEGMGAFSGLMGEAMGALRGKADGEVVSDVLREEIGKRS</sequence>
<keyword evidence="9" id="KW-0808">Transferase</keyword>
<keyword evidence="3 6" id="KW-0067">ATP-binding</keyword>
<evidence type="ECO:0000256" key="3">
    <source>
        <dbReference type="ARBA" id="ARBA00022840"/>
    </source>
</evidence>
<keyword evidence="10" id="KW-1185">Reference proteome</keyword>
<dbReference type="Pfam" id="PF02938">
    <property type="entry name" value="GAD"/>
    <property type="match status" value="1"/>
</dbReference>
<dbReference type="InterPro" id="IPR029351">
    <property type="entry name" value="GAD_dom"/>
</dbReference>
<dbReference type="InterPro" id="IPR018027">
    <property type="entry name" value="Asn/Gln_amidotransferase"/>
</dbReference>
<dbReference type="FunFam" id="1.10.10.410:FF:000003">
    <property type="entry name" value="Glutamyl-tRNA(Gln) amidotransferase subunit E"/>
    <property type="match status" value="1"/>
</dbReference>
<comment type="similarity">
    <text evidence="6">Belongs to the GatB/GatE family. GatE subfamily.</text>
</comment>
<reference evidence="10" key="1">
    <citation type="submission" date="2016-10" db="EMBL/GenBank/DDBJ databases">
        <authorList>
            <person name="Varghese N."/>
            <person name="Submissions S."/>
        </authorList>
    </citation>
    <scope>NUCLEOTIDE SEQUENCE [LARGE SCALE GENOMIC DNA]</scope>
    <source>
        <strain evidence="10">RD 26</strain>
    </source>
</reference>
<dbReference type="PROSITE" id="PS01234">
    <property type="entry name" value="GATB"/>
    <property type="match status" value="1"/>
</dbReference>
<dbReference type="GO" id="GO:0004812">
    <property type="term" value="F:aminoacyl-tRNA ligase activity"/>
    <property type="evidence" value="ECO:0007669"/>
    <property type="project" value="InterPro"/>
</dbReference>
<feature type="region of interest" description="Disordered" evidence="7">
    <location>
        <begin position="430"/>
        <end position="449"/>
    </location>
</feature>
<protein>
    <recommendedName>
        <fullName evidence="6">Glutamyl-tRNA(Gln) amidotransferase subunit E</fullName>
        <shortName evidence="6">Glu-ADT subunit E</shortName>
        <ecNumber evidence="6">6.3.5.-</ecNumber>
    </recommendedName>
</protein>
<comment type="subunit">
    <text evidence="6">Heterodimer of GatD and GatE.</text>
</comment>
<dbReference type="STRING" id="35743.SAMN04487937_2650"/>
<dbReference type="InterPro" id="IPR004115">
    <property type="entry name" value="GAD-like_sf"/>
</dbReference>
<gene>
    <name evidence="6" type="primary">gatE</name>
    <name evidence="9" type="ORF">SAMN04487937_2650</name>
</gene>
<dbReference type="SMART" id="SM00845">
    <property type="entry name" value="GatB_Yqey"/>
    <property type="match status" value="1"/>
</dbReference>
<dbReference type="OrthoDB" id="7316at2157"/>
<proteinExistence type="inferred from homology"/>
<dbReference type="Pfam" id="PF02637">
    <property type="entry name" value="GatB_Yqey"/>
    <property type="match status" value="1"/>
</dbReference>
<dbReference type="GO" id="GO:0006412">
    <property type="term" value="P:translation"/>
    <property type="evidence" value="ECO:0007669"/>
    <property type="project" value="UniProtKB-UniRule"/>
</dbReference>
<evidence type="ECO:0000256" key="5">
    <source>
        <dbReference type="ARBA" id="ARBA00047913"/>
    </source>
</evidence>
<dbReference type="Gene3D" id="1.10.150.380">
    <property type="entry name" value="GatB domain, N-terminal subdomain"/>
    <property type="match status" value="1"/>
</dbReference>
<evidence type="ECO:0000259" key="8">
    <source>
        <dbReference type="SMART" id="SM00845"/>
    </source>
</evidence>
<dbReference type="NCBIfam" id="NF003107">
    <property type="entry name" value="PRK04028.1"/>
    <property type="match status" value="1"/>
</dbReference>
<evidence type="ECO:0000256" key="6">
    <source>
        <dbReference type="HAMAP-Rule" id="MF_00588"/>
    </source>
</evidence>
<accession>A0A1I6HBS9</accession>
<dbReference type="GO" id="GO:0005737">
    <property type="term" value="C:cytoplasm"/>
    <property type="evidence" value="ECO:0007669"/>
    <property type="project" value="InterPro"/>
</dbReference>
<dbReference type="PANTHER" id="PTHR11659:SF2">
    <property type="entry name" value="GLUTAMYL-TRNA(GLN) AMIDOTRANSFERASE SUBUNIT E"/>
    <property type="match status" value="1"/>
</dbReference>
<evidence type="ECO:0000256" key="2">
    <source>
        <dbReference type="ARBA" id="ARBA00022741"/>
    </source>
</evidence>